<feature type="region of interest" description="Disordered" evidence="1">
    <location>
        <begin position="193"/>
        <end position="218"/>
    </location>
</feature>
<dbReference type="EMBL" id="AM902716">
    <property type="protein sequence ID" value="CAP44762.1"/>
    <property type="molecule type" value="Genomic_DNA"/>
</dbReference>
<evidence type="ECO:0000256" key="1">
    <source>
        <dbReference type="SAM" id="MobiDB-lite"/>
    </source>
</evidence>
<keyword evidence="3" id="KW-1185">Reference proteome</keyword>
<proteinExistence type="predicted"/>
<accession>A9ID48</accession>
<dbReference type="Proteomes" id="UP000001225">
    <property type="component" value="Chromosome"/>
</dbReference>
<reference evidence="2 3" key="1">
    <citation type="journal article" date="2008" name="BMC Genomics">
        <title>The missing link: Bordetella petrii is endowed with both the metabolic versatility of environmental bacteria and virulence traits of pathogenic Bordetellae.</title>
        <authorList>
            <person name="Gross R."/>
            <person name="Guzman C.A."/>
            <person name="Sebaihia M."/>
            <person name="Martins Dos Santos V.A."/>
            <person name="Pieper D.H."/>
            <person name="Koebnik R."/>
            <person name="Lechner M."/>
            <person name="Bartels D."/>
            <person name="Buhrmester J."/>
            <person name="Choudhuri J.V."/>
            <person name="Ebensen T."/>
            <person name="Gaigalat L."/>
            <person name="Herrmann S."/>
            <person name="Khachane A.N."/>
            <person name="Larisch C."/>
            <person name="Link S."/>
            <person name="Linke B."/>
            <person name="Meyer F."/>
            <person name="Mormann S."/>
            <person name="Nakunst D."/>
            <person name="Rueckert C."/>
            <person name="Schneiker-Bekel S."/>
            <person name="Schulze K."/>
            <person name="Vorhoelter F.J."/>
            <person name="Yevsa T."/>
            <person name="Engle J.T."/>
            <person name="Goldman W.E."/>
            <person name="Puehler A."/>
            <person name="Goebel U.B."/>
            <person name="Goesmann A."/>
            <person name="Bloecker H."/>
            <person name="Kaiser O."/>
            <person name="Martinez-Arias R."/>
        </authorList>
    </citation>
    <scope>NUCLEOTIDE SEQUENCE [LARGE SCALE GENOMIC DNA]</scope>
    <source>
        <strain evidence="3">ATCC BAA-461 / DSM 12804 / CCUG 43448 / CIP 107267 / Se-1111R</strain>
    </source>
</reference>
<organism evidence="2 3">
    <name type="scientific">Bordetella petrii (strain ATCC BAA-461 / DSM 12804 / CCUG 43448 / CIP 107267 / Se-1111R)</name>
    <dbReference type="NCBI Taxonomy" id="340100"/>
    <lineage>
        <taxon>Bacteria</taxon>
        <taxon>Pseudomonadati</taxon>
        <taxon>Pseudomonadota</taxon>
        <taxon>Betaproteobacteria</taxon>
        <taxon>Burkholderiales</taxon>
        <taxon>Alcaligenaceae</taxon>
        <taxon>Bordetella</taxon>
    </lineage>
</organism>
<dbReference type="STRING" id="94624.Bpet4411"/>
<dbReference type="KEGG" id="bpt:Bpet4411"/>
<evidence type="ECO:0000313" key="2">
    <source>
        <dbReference type="EMBL" id="CAP44762.1"/>
    </source>
</evidence>
<sequence>MQRIEIFRPGTHTAMSGETIGFTEAQLRASAAAYDPTLHEAPIVIGHPRADGPAYGWVKGLRYAESLEAEPDQVEPQFAELVEAGRFKKVSASFYRPDSPSNPVPGVFYLRHVGFLGAQPPAIKGLRQVEFADGAGGDVVELEFSEAMEFGEVNVGVLQRLFRGMRDFLIGKEGIETADRVLPDWAVSDIEDRSRGPAFHESPKTTTQEVSDVDKQELQRKEREIADREAEIARKEASFAERERQDRAAASVQLIEKLVTEGRVLPRHRDGLVAFMASPESEQPLEFGEGAARTKTSARAFLEDFLKELPQSVDYAERGRAEEEPAVGAFQAPQGYEVDPDKARLHQQALAYQESHSCDYMTAVRAVQRKGA</sequence>
<evidence type="ECO:0000313" key="3">
    <source>
        <dbReference type="Proteomes" id="UP000001225"/>
    </source>
</evidence>
<dbReference type="eggNOG" id="COG4388">
    <property type="taxonomic scope" value="Bacteria"/>
</dbReference>
<dbReference type="AlphaFoldDB" id="A9ID48"/>
<gene>
    <name evidence="2" type="primary">gp32</name>
    <name evidence="2" type="ordered locus">Bpet4411</name>
</gene>
<name>A9ID48_BORPD</name>
<protein>
    <submittedName>
        <fullName evidence="2">Conserved phage-related protein</fullName>
    </submittedName>
</protein>